<feature type="compositionally biased region" description="Basic and acidic residues" evidence="1">
    <location>
        <begin position="63"/>
        <end position="72"/>
    </location>
</feature>
<feature type="region of interest" description="Disordered" evidence="1">
    <location>
        <begin position="39"/>
        <end position="72"/>
    </location>
</feature>
<keyword evidence="3" id="KW-1185">Reference proteome</keyword>
<dbReference type="AlphaFoldDB" id="A0A2A9MCS4"/>
<gene>
    <name evidence="2" type="ORF">BESB_054460</name>
</gene>
<organism evidence="2 3">
    <name type="scientific">Besnoitia besnoiti</name>
    <name type="common">Apicomplexan protozoan</name>
    <dbReference type="NCBI Taxonomy" id="94643"/>
    <lineage>
        <taxon>Eukaryota</taxon>
        <taxon>Sar</taxon>
        <taxon>Alveolata</taxon>
        <taxon>Apicomplexa</taxon>
        <taxon>Conoidasida</taxon>
        <taxon>Coccidia</taxon>
        <taxon>Eucoccidiorida</taxon>
        <taxon>Eimeriorina</taxon>
        <taxon>Sarcocystidae</taxon>
        <taxon>Besnoitia</taxon>
    </lineage>
</organism>
<dbReference type="RefSeq" id="XP_029219804.1">
    <property type="nucleotide sequence ID" value="XM_029363881.1"/>
</dbReference>
<evidence type="ECO:0000256" key="1">
    <source>
        <dbReference type="SAM" id="MobiDB-lite"/>
    </source>
</evidence>
<dbReference type="KEGG" id="bbes:BESB_054460"/>
<comment type="caution">
    <text evidence="2">The sequence shown here is derived from an EMBL/GenBank/DDBJ whole genome shotgun (WGS) entry which is preliminary data.</text>
</comment>
<name>A0A2A9MCS4_BESBE</name>
<proteinExistence type="predicted"/>
<dbReference type="GeneID" id="40310375"/>
<sequence>MFPQKLVQLGVAVTSGIAGGWLAYKPWLEKRMEENEALRAARSQRLQEPQKDSKADPSACSDVPKKPEYGDN</sequence>
<evidence type="ECO:0000313" key="2">
    <source>
        <dbReference type="EMBL" id="PFH35795.1"/>
    </source>
</evidence>
<dbReference type="VEuPathDB" id="ToxoDB:BESB_054460"/>
<protein>
    <submittedName>
        <fullName evidence="2">Uncharacterized protein</fullName>
    </submittedName>
</protein>
<dbReference type="Proteomes" id="UP000224006">
    <property type="component" value="Chromosome IV"/>
</dbReference>
<dbReference type="EMBL" id="NWUJ01000004">
    <property type="protein sequence ID" value="PFH35795.1"/>
    <property type="molecule type" value="Genomic_DNA"/>
</dbReference>
<reference evidence="2 3" key="1">
    <citation type="submission" date="2017-09" db="EMBL/GenBank/DDBJ databases">
        <title>Genome sequencing of Besnoitia besnoiti strain Bb-Ger1.</title>
        <authorList>
            <person name="Schares G."/>
            <person name="Venepally P."/>
            <person name="Lorenzi H.A."/>
        </authorList>
    </citation>
    <scope>NUCLEOTIDE SEQUENCE [LARGE SCALE GENOMIC DNA]</scope>
    <source>
        <strain evidence="2 3">Bb-Ger1</strain>
    </source>
</reference>
<evidence type="ECO:0000313" key="3">
    <source>
        <dbReference type="Proteomes" id="UP000224006"/>
    </source>
</evidence>
<accession>A0A2A9MCS4</accession>